<dbReference type="InterPro" id="IPR007219">
    <property type="entry name" value="XnlR_reg_dom"/>
</dbReference>
<dbReference type="AlphaFoldDB" id="A0AAF0IJR1"/>
<organism evidence="8 9">
    <name type="scientific">Emydomyces testavorans</name>
    <dbReference type="NCBI Taxonomy" id="2070801"/>
    <lineage>
        <taxon>Eukaryota</taxon>
        <taxon>Fungi</taxon>
        <taxon>Dikarya</taxon>
        <taxon>Ascomycota</taxon>
        <taxon>Pezizomycotina</taxon>
        <taxon>Eurotiomycetes</taxon>
        <taxon>Eurotiomycetidae</taxon>
        <taxon>Onygenales</taxon>
        <taxon>Nannizziopsiaceae</taxon>
        <taxon>Emydomyces</taxon>
    </lineage>
</organism>
<feature type="region of interest" description="Disordered" evidence="6">
    <location>
        <begin position="1"/>
        <end position="31"/>
    </location>
</feature>
<dbReference type="Gene3D" id="4.10.240.10">
    <property type="entry name" value="Zn(2)-C6 fungal-type DNA-binding domain"/>
    <property type="match status" value="1"/>
</dbReference>
<dbReference type="Proteomes" id="UP001219355">
    <property type="component" value="Chromosome 3"/>
</dbReference>
<dbReference type="GO" id="GO:0006351">
    <property type="term" value="P:DNA-templated transcription"/>
    <property type="evidence" value="ECO:0007669"/>
    <property type="project" value="InterPro"/>
</dbReference>
<dbReference type="PANTHER" id="PTHR47424">
    <property type="entry name" value="REGULATORY PROTEIN GAL4"/>
    <property type="match status" value="1"/>
</dbReference>
<dbReference type="Pfam" id="PF04082">
    <property type="entry name" value="Fungal_trans"/>
    <property type="match status" value="1"/>
</dbReference>
<dbReference type="EMBL" id="CP120629">
    <property type="protein sequence ID" value="WEW59623.1"/>
    <property type="molecule type" value="Genomic_DNA"/>
</dbReference>
<dbReference type="CDD" id="cd00067">
    <property type="entry name" value="GAL4"/>
    <property type="match status" value="1"/>
</dbReference>
<dbReference type="GO" id="GO:0000981">
    <property type="term" value="F:DNA-binding transcription factor activity, RNA polymerase II-specific"/>
    <property type="evidence" value="ECO:0007669"/>
    <property type="project" value="InterPro"/>
</dbReference>
<gene>
    <name evidence="8" type="ORF">PRK78_005102</name>
</gene>
<evidence type="ECO:0000256" key="2">
    <source>
        <dbReference type="ARBA" id="ARBA00023015"/>
    </source>
</evidence>
<keyword evidence="1" id="KW-0479">Metal-binding</keyword>
<dbReference type="GO" id="GO:0005634">
    <property type="term" value="C:nucleus"/>
    <property type="evidence" value="ECO:0007669"/>
    <property type="project" value="TreeGrafter"/>
</dbReference>
<proteinExistence type="predicted"/>
<dbReference type="Pfam" id="PF00172">
    <property type="entry name" value="Zn_clus"/>
    <property type="match status" value="1"/>
</dbReference>
<dbReference type="SUPFAM" id="SSF57701">
    <property type="entry name" value="Zn2/Cys6 DNA-binding domain"/>
    <property type="match status" value="1"/>
</dbReference>
<dbReference type="SMART" id="SM00066">
    <property type="entry name" value="GAL4"/>
    <property type="match status" value="1"/>
</dbReference>
<dbReference type="InterPro" id="IPR051127">
    <property type="entry name" value="Fungal_SecMet_Regulators"/>
</dbReference>
<protein>
    <recommendedName>
        <fullName evidence="7">Zn(2)-C6 fungal-type domain-containing protein</fullName>
    </recommendedName>
</protein>
<dbReference type="PROSITE" id="PS00463">
    <property type="entry name" value="ZN2_CY6_FUNGAL_1"/>
    <property type="match status" value="1"/>
</dbReference>
<dbReference type="InterPro" id="IPR001138">
    <property type="entry name" value="Zn2Cys6_DnaBD"/>
</dbReference>
<keyword evidence="3" id="KW-0238">DNA-binding</keyword>
<dbReference type="GO" id="GO:0008270">
    <property type="term" value="F:zinc ion binding"/>
    <property type="evidence" value="ECO:0007669"/>
    <property type="project" value="InterPro"/>
</dbReference>
<sequence length="782" mass="87905">MFHTFEGFENPDKAPGQSRDGRGKAGKRSSTLRACEQCRRRKIRCDGEQPCEACQWYKKTDLCHYSDPRPSRRHVEKLSSTVEEYRSLFEKLFPSTPLQSLLNLSREKLLELASNSQLRADSSPTPVSVTKSPPPADNHASQFPPEDANLESLQTMPDDSTESRESRSPDLVATVSDDVNALSLSTKRPSTYLGISSVNAVMRVIMWMDPDSTRHFSETPDRQPRPKLEQGAPPEGGAWYLQTPAPSVNHIEVNTMQLINAYFAYFHPFNPLIDEQLFRETVLLGKRFDPRWLALQNIVFALGCIAAYTADDTSHESYYLRARHYLSMDTLGNPHLETIQTLALMGGNYLHYISQPNLAHSLMGVALRMATMLGLHKEFTGNQDPASQTSQRKFSVDLRRRVWWSLFCLDTWGYMTLGRPSMGRWGPGITAKLPQYQGNMELAICVLSLVENTRFCKIATQVGDALAASPIVTHPEMVSLDNQMVEWHNSLPPLLKDHEPCSDTVSTTRTVMRWRYQSQRILLHRPVLLSYAMRRVPYVALRTEERYAIERCRMVADETIRDVASTTRLNQMTGWNAVWLLFQATLVPLLGLFIADSTATHMYATLESCRNQVETAIVALERLESWSPTAKRTLEVVSRILEASQRPRNTTTSSLASGTQTRTTSASAHSVAPLAETSTAAPFIHTMNQPTVLGNACFQDYQDIAHYMEPSTQQMLDYISWGDNNIWPSVQEDLFPHPAAAVGLFCQGEDYLKPLDHGVAVAGGRQGTYHTGLAAPNLVRFQ</sequence>
<dbReference type="GO" id="GO:0000978">
    <property type="term" value="F:RNA polymerase II cis-regulatory region sequence-specific DNA binding"/>
    <property type="evidence" value="ECO:0007669"/>
    <property type="project" value="TreeGrafter"/>
</dbReference>
<keyword evidence="9" id="KW-1185">Reference proteome</keyword>
<dbReference type="PROSITE" id="PS50048">
    <property type="entry name" value="ZN2_CY6_FUNGAL_2"/>
    <property type="match status" value="1"/>
</dbReference>
<evidence type="ECO:0000313" key="8">
    <source>
        <dbReference type="EMBL" id="WEW59623.1"/>
    </source>
</evidence>
<feature type="compositionally biased region" description="Basic and acidic residues" evidence="6">
    <location>
        <begin position="214"/>
        <end position="228"/>
    </location>
</feature>
<dbReference type="CDD" id="cd12148">
    <property type="entry name" value="fungal_TF_MHR"/>
    <property type="match status" value="1"/>
</dbReference>
<evidence type="ECO:0000259" key="7">
    <source>
        <dbReference type="PROSITE" id="PS50048"/>
    </source>
</evidence>
<feature type="region of interest" description="Disordered" evidence="6">
    <location>
        <begin position="645"/>
        <end position="672"/>
    </location>
</feature>
<feature type="region of interest" description="Disordered" evidence="6">
    <location>
        <begin position="116"/>
        <end position="172"/>
    </location>
</feature>
<evidence type="ECO:0000313" key="9">
    <source>
        <dbReference type="Proteomes" id="UP001219355"/>
    </source>
</evidence>
<accession>A0AAF0IJR1</accession>
<feature type="compositionally biased region" description="Polar residues" evidence="6">
    <location>
        <begin position="646"/>
        <end position="668"/>
    </location>
</feature>
<evidence type="ECO:0000256" key="4">
    <source>
        <dbReference type="ARBA" id="ARBA00023163"/>
    </source>
</evidence>
<keyword evidence="5" id="KW-0539">Nucleus</keyword>
<dbReference type="PANTHER" id="PTHR47424:SF5">
    <property type="entry name" value="ZN(II)2CYS6 TRANSCRIPTION FACTOR (EUROFUNG)"/>
    <property type="match status" value="1"/>
</dbReference>
<feature type="domain" description="Zn(2)-C6 fungal-type" evidence="7">
    <location>
        <begin position="34"/>
        <end position="65"/>
    </location>
</feature>
<feature type="compositionally biased region" description="Low complexity" evidence="6">
    <location>
        <begin position="122"/>
        <end position="131"/>
    </location>
</feature>
<evidence type="ECO:0000256" key="5">
    <source>
        <dbReference type="ARBA" id="ARBA00023242"/>
    </source>
</evidence>
<reference evidence="8" key="1">
    <citation type="submission" date="2023-03" db="EMBL/GenBank/DDBJ databases">
        <title>Emydomyces testavorans Genome Sequence.</title>
        <authorList>
            <person name="Hoyer L."/>
        </authorList>
    </citation>
    <scope>NUCLEOTIDE SEQUENCE</scope>
    <source>
        <strain evidence="8">16-2883</strain>
    </source>
</reference>
<evidence type="ECO:0000256" key="3">
    <source>
        <dbReference type="ARBA" id="ARBA00023125"/>
    </source>
</evidence>
<dbReference type="SMART" id="SM00906">
    <property type="entry name" value="Fungal_trans"/>
    <property type="match status" value="1"/>
</dbReference>
<evidence type="ECO:0000256" key="6">
    <source>
        <dbReference type="SAM" id="MobiDB-lite"/>
    </source>
</evidence>
<evidence type="ECO:0000256" key="1">
    <source>
        <dbReference type="ARBA" id="ARBA00022723"/>
    </source>
</evidence>
<dbReference type="GO" id="GO:0000435">
    <property type="term" value="P:positive regulation of transcription from RNA polymerase II promoter by galactose"/>
    <property type="evidence" value="ECO:0007669"/>
    <property type="project" value="TreeGrafter"/>
</dbReference>
<keyword evidence="2" id="KW-0805">Transcription regulation</keyword>
<keyword evidence="4" id="KW-0804">Transcription</keyword>
<dbReference type="InterPro" id="IPR036864">
    <property type="entry name" value="Zn2-C6_fun-type_DNA-bd_sf"/>
</dbReference>
<name>A0AAF0IJR1_9EURO</name>
<feature type="region of interest" description="Disordered" evidence="6">
    <location>
        <begin position="214"/>
        <end position="237"/>
    </location>
</feature>